<keyword evidence="9" id="KW-1185">Reference proteome</keyword>
<dbReference type="Pfam" id="PF00498">
    <property type="entry name" value="FHA"/>
    <property type="match status" value="1"/>
</dbReference>
<dbReference type="SMART" id="SM00220">
    <property type="entry name" value="S_TKc"/>
    <property type="match status" value="1"/>
</dbReference>
<keyword evidence="8" id="KW-0418">Kinase</keyword>
<dbReference type="PANTHER" id="PTHR24347">
    <property type="entry name" value="SERINE/THREONINE-PROTEIN KINASE"/>
    <property type="match status" value="1"/>
</dbReference>
<dbReference type="InterPro" id="IPR000719">
    <property type="entry name" value="Prot_kinase_dom"/>
</dbReference>
<dbReference type="PROSITE" id="PS00108">
    <property type="entry name" value="PROTEIN_KINASE_ST"/>
    <property type="match status" value="1"/>
</dbReference>
<evidence type="ECO:0000259" key="6">
    <source>
        <dbReference type="PROSITE" id="PS50006"/>
    </source>
</evidence>
<keyword evidence="3 4" id="KW-0067">ATP-binding</keyword>
<organism evidence="8 9">
    <name type="scientific">Thamnocephalis sphaerospora</name>
    <dbReference type="NCBI Taxonomy" id="78915"/>
    <lineage>
        <taxon>Eukaryota</taxon>
        <taxon>Fungi</taxon>
        <taxon>Fungi incertae sedis</taxon>
        <taxon>Zoopagomycota</taxon>
        <taxon>Zoopagomycotina</taxon>
        <taxon>Zoopagomycetes</taxon>
        <taxon>Zoopagales</taxon>
        <taxon>Sigmoideomycetaceae</taxon>
        <taxon>Thamnocephalis</taxon>
    </lineage>
</organism>
<dbReference type="PROSITE" id="PS50006">
    <property type="entry name" value="FHA_DOMAIN"/>
    <property type="match status" value="1"/>
</dbReference>
<dbReference type="EMBL" id="KZ992833">
    <property type="protein sequence ID" value="RKP06701.1"/>
    <property type="molecule type" value="Genomic_DNA"/>
</dbReference>
<dbReference type="OrthoDB" id="407410at2759"/>
<comment type="similarity">
    <text evidence="1">Belongs to the protein kinase superfamily. CAMK Ser/Thr protein kinase family. CHEK2 subfamily.</text>
</comment>
<dbReference type="FunFam" id="1.10.510.10:FF:000571">
    <property type="entry name" value="Maternal embryonic leucine zipper kinase"/>
    <property type="match status" value="1"/>
</dbReference>
<evidence type="ECO:0000256" key="1">
    <source>
        <dbReference type="ARBA" id="ARBA00005575"/>
    </source>
</evidence>
<accession>A0A4P9XMT2</accession>
<protein>
    <submittedName>
        <fullName evidence="8">Kinase-like domain-containing protein</fullName>
    </submittedName>
</protein>
<proteinExistence type="inferred from homology"/>
<dbReference type="InterPro" id="IPR000253">
    <property type="entry name" value="FHA_dom"/>
</dbReference>
<feature type="domain" description="FHA" evidence="6">
    <location>
        <begin position="141"/>
        <end position="201"/>
    </location>
</feature>
<dbReference type="AlphaFoldDB" id="A0A4P9XMT2"/>
<dbReference type="InterPro" id="IPR017441">
    <property type="entry name" value="Protein_kinase_ATP_BS"/>
</dbReference>
<reference evidence="9" key="1">
    <citation type="journal article" date="2018" name="Nat. Microbiol.">
        <title>Leveraging single-cell genomics to expand the fungal tree of life.</title>
        <authorList>
            <person name="Ahrendt S.R."/>
            <person name="Quandt C.A."/>
            <person name="Ciobanu D."/>
            <person name="Clum A."/>
            <person name="Salamov A."/>
            <person name="Andreopoulos B."/>
            <person name="Cheng J.F."/>
            <person name="Woyke T."/>
            <person name="Pelin A."/>
            <person name="Henrissat B."/>
            <person name="Reynolds N.K."/>
            <person name="Benny G.L."/>
            <person name="Smith M.E."/>
            <person name="James T.Y."/>
            <person name="Grigoriev I.V."/>
        </authorList>
    </citation>
    <scope>NUCLEOTIDE SEQUENCE [LARGE SCALE GENOMIC DNA]</scope>
    <source>
        <strain evidence="9">RSA 1356</strain>
    </source>
</reference>
<dbReference type="Proteomes" id="UP000271241">
    <property type="component" value="Unassembled WGS sequence"/>
</dbReference>
<dbReference type="PROSITE" id="PS50011">
    <property type="entry name" value="PROTEIN_KINASE_DOM"/>
    <property type="match status" value="1"/>
</dbReference>
<evidence type="ECO:0000256" key="3">
    <source>
        <dbReference type="ARBA" id="ARBA00022840"/>
    </source>
</evidence>
<feature type="binding site" evidence="4">
    <location>
        <position position="294"/>
    </location>
    <ligand>
        <name>ATP</name>
        <dbReference type="ChEBI" id="CHEBI:30616"/>
    </ligand>
</feature>
<dbReference type="STRING" id="78915.A0A4P9XMT2"/>
<dbReference type="Gene3D" id="2.60.200.20">
    <property type="match status" value="1"/>
</dbReference>
<evidence type="ECO:0000259" key="7">
    <source>
        <dbReference type="PROSITE" id="PS50011"/>
    </source>
</evidence>
<dbReference type="InterPro" id="IPR008271">
    <property type="entry name" value="Ser/Thr_kinase_AS"/>
</dbReference>
<keyword evidence="2 4" id="KW-0547">Nucleotide-binding</keyword>
<gene>
    <name evidence="8" type="ORF">THASP1DRAFT_31485</name>
</gene>
<dbReference type="SMART" id="SM00240">
    <property type="entry name" value="FHA"/>
    <property type="match status" value="1"/>
</dbReference>
<dbReference type="FunFam" id="3.30.200.20:FF:000042">
    <property type="entry name" value="Aurora kinase A"/>
    <property type="match status" value="1"/>
</dbReference>
<dbReference type="InterPro" id="IPR008984">
    <property type="entry name" value="SMAD_FHA_dom_sf"/>
</dbReference>
<dbReference type="PROSITE" id="PS00107">
    <property type="entry name" value="PROTEIN_KINASE_ATP"/>
    <property type="match status" value="1"/>
</dbReference>
<dbReference type="SUPFAM" id="SSF56112">
    <property type="entry name" value="Protein kinase-like (PK-like)"/>
    <property type="match status" value="1"/>
</dbReference>
<dbReference type="Pfam" id="PF00069">
    <property type="entry name" value="Pkinase"/>
    <property type="match status" value="1"/>
</dbReference>
<name>A0A4P9XMT2_9FUNG</name>
<dbReference type="CDD" id="cd05117">
    <property type="entry name" value="STKc_CAMK"/>
    <property type="match status" value="1"/>
</dbReference>
<feature type="domain" description="Protein kinase" evidence="7">
    <location>
        <begin position="255"/>
        <end position="517"/>
    </location>
</feature>
<evidence type="ECO:0000313" key="8">
    <source>
        <dbReference type="EMBL" id="RKP06701.1"/>
    </source>
</evidence>
<dbReference type="GO" id="GO:0005524">
    <property type="term" value="F:ATP binding"/>
    <property type="evidence" value="ECO:0007669"/>
    <property type="project" value="UniProtKB-UniRule"/>
</dbReference>
<feature type="region of interest" description="Disordered" evidence="5">
    <location>
        <begin position="609"/>
        <end position="640"/>
    </location>
</feature>
<dbReference type="Gene3D" id="1.10.510.10">
    <property type="entry name" value="Transferase(Phosphotransferase) domain 1"/>
    <property type="match status" value="1"/>
</dbReference>
<keyword evidence="8" id="KW-0808">Transferase</keyword>
<evidence type="ECO:0000256" key="2">
    <source>
        <dbReference type="ARBA" id="ARBA00022741"/>
    </source>
</evidence>
<evidence type="ECO:0000256" key="4">
    <source>
        <dbReference type="PROSITE-ProRule" id="PRU10141"/>
    </source>
</evidence>
<evidence type="ECO:0000256" key="5">
    <source>
        <dbReference type="SAM" id="MobiDB-lite"/>
    </source>
</evidence>
<dbReference type="GO" id="GO:0004672">
    <property type="term" value="F:protein kinase activity"/>
    <property type="evidence" value="ECO:0007669"/>
    <property type="project" value="InterPro"/>
</dbReference>
<evidence type="ECO:0000313" key="9">
    <source>
        <dbReference type="Proteomes" id="UP000271241"/>
    </source>
</evidence>
<dbReference type="InterPro" id="IPR011009">
    <property type="entry name" value="Kinase-like_dom_sf"/>
</dbReference>
<sequence length="660" mass="72881">MSDSPMFSSGGTGVSTGCLFGPQGGGDSRYSFSQSAELAAQSSSIPAAMAGQPKMHTTASEYVMLGHSLDDHVQATTQGFDETQEVNLCDMDEDGDEADDELGSYQAPTLPPWGTLLSINPDYPTLQLVKDDQPGSAKGGYMLGRHRECDFIFESPLISNRHCLIYKVNERVPFGLGGATRIRVFVEDLSSNGTYINGEKLGRGNRRELVHGDELQLAVWSERANIPYFHDKFFIYQKAITSDPSACNKSIHDHYILTRVLGSGNFAEVKLAVQRNTGDKYAVKILDKGRFIRKPKLAANIDQEISILMSIDHPCAVRIVDVFDDLEELYLVLELAAGGELFDRIVNKSRFSEPEARIIFLQLFHAIKYLHDRGVTHRDLKPENILMMDDHSLRLKISDFGLAKIVDDETFLHTLCGTPNYVAPEVLHPLCDRNYTKAVDMWSCGVILYICLCGYPPFSDQLAPPCLKDQIRQGMYKFPPEHWKEVSDDAIDLVEWLLTVNPDGRATVEQALSHPWMQQADLSVGGLDDAFIARLRSDQTEGAYFRREPTAMNNSEATGLSSLASQFSQMHAASLGSFAHVDPNSLSVLSDGVERVPVMSHAFTTIGPLTPGNGTADRRGIGAAGGSKRDKLISSNDSADDIRYARGSAKRVRHVPPSWK</sequence>
<dbReference type="SUPFAM" id="SSF49879">
    <property type="entry name" value="SMAD/FHA domain"/>
    <property type="match status" value="1"/>
</dbReference>